<evidence type="ECO:0000313" key="1">
    <source>
        <dbReference type="EMBL" id="KAL3686995.1"/>
    </source>
</evidence>
<sequence length="211" mass="24850">MIVIDVDNSMEVINPWVPQPIFKFIPFTGLREAMHRLHEQWSSTDVSVVVITIKDITEGDRFEICVADGHNDEDTTILVIEQRFKTRYTEIVKKFLQGFPVLLHLKNVTKEFPKHNRKVINELPKLHTHKSTIWATPWSHTRSQFLTEVFNSHINRLENAQKTIVEEYDDNFKREALFELLEEIRVSGIFSFNKFGDFFGYDELVSFCVEF</sequence>
<accession>A0ABD3H9F6</accession>
<dbReference type="AlphaFoldDB" id="A0ABD3H9F6"/>
<organism evidence="1 2">
    <name type="scientific">Riccia sorocarpa</name>
    <dbReference type="NCBI Taxonomy" id="122646"/>
    <lineage>
        <taxon>Eukaryota</taxon>
        <taxon>Viridiplantae</taxon>
        <taxon>Streptophyta</taxon>
        <taxon>Embryophyta</taxon>
        <taxon>Marchantiophyta</taxon>
        <taxon>Marchantiopsida</taxon>
        <taxon>Marchantiidae</taxon>
        <taxon>Marchantiales</taxon>
        <taxon>Ricciaceae</taxon>
        <taxon>Riccia</taxon>
    </lineage>
</organism>
<dbReference type="EMBL" id="JBJQOH010000004">
    <property type="protein sequence ID" value="KAL3686995.1"/>
    <property type="molecule type" value="Genomic_DNA"/>
</dbReference>
<keyword evidence="2" id="KW-1185">Reference proteome</keyword>
<dbReference type="Proteomes" id="UP001633002">
    <property type="component" value="Unassembled WGS sequence"/>
</dbReference>
<reference evidence="1 2" key="1">
    <citation type="submission" date="2024-09" db="EMBL/GenBank/DDBJ databases">
        <title>Chromosome-scale assembly of Riccia sorocarpa.</title>
        <authorList>
            <person name="Paukszto L."/>
        </authorList>
    </citation>
    <scope>NUCLEOTIDE SEQUENCE [LARGE SCALE GENOMIC DNA]</scope>
    <source>
        <strain evidence="1">LP-2024</strain>
        <tissue evidence="1">Aerial parts of the thallus</tissue>
    </source>
</reference>
<protein>
    <submittedName>
        <fullName evidence="1">Uncharacterized protein</fullName>
    </submittedName>
</protein>
<evidence type="ECO:0000313" key="2">
    <source>
        <dbReference type="Proteomes" id="UP001633002"/>
    </source>
</evidence>
<proteinExistence type="predicted"/>
<name>A0ABD3H9F6_9MARC</name>
<gene>
    <name evidence="1" type="ORF">R1sor_013304</name>
</gene>
<comment type="caution">
    <text evidence="1">The sequence shown here is derived from an EMBL/GenBank/DDBJ whole genome shotgun (WGS) entry which is preliminary data.</text>
</comment>